<name>A0A011V632_RUMAL</name>
<evidence type="ECO:0000256" key="1">
    <source>
        <dbReference type="SAM" id="Phobius"/>
    </source>
</evidence>
<comment type="caution">
    <text evidence="2">The sequence shown here is derived from an EMBL/GenBank/DDBJ whole genome shotgun (WGS) entry which is preliminary data.</text>
</comment>
<organism evidence="2 3">
    <name type="scientific">Ruminococcus albus SY3</name>
    <dbReference type="NCBI Taxonomy" id="1341156"/>
    <lineage>
        <taxon>Bacteria</taxon>
        <taxon>Bacillati</taxon>
        <taxon>Bacillota</taxon>
        <taxon>Clostridia</taxon>
        <taxon>Eubacteriales</taxon>
        <taxon>Oscillospiraceae</taxon>
        <taxon>Ruminococcus</taxon>
    </lineage>
</organism>
<dbReference type="EMBL" id="JEOB01000001">
    <property type="protein sequence ID" value="EXM40982.1"/>
    <property type="molecule type" value="Genomic_DNA"/>
</dbReference>
<keyword evidence="1" id="KW-0812">Transmembrane</keyword>
<protein>
    <submittedName>
        <fullName evidence="2">Uncharacterized protein</fullName>
    </submittedName>
</protein>
<dbReference type="PATRIC" id="fig|1341156.4.peg.130"/>
<dbReference type="RefSeq" id="WP_037284705.1">
    <property type="nucleotide sequence ID" value="NZ_JEOB01000001.1"/>
</dbReference>
<reference evidence="2 3" key="1">
    <citation type="submission" date="2013-06" db="EMBL/GenBank/DDBJ databases">
        <title>Rumen cellulosomics: divergent fiber-degrading strategies revealed by comparative genome-wide analysis of six Ruminococcal strains.</title>
        <authorList>
            <person name="Dassa B."/>
            <person name="Borovok I."/>
            <person name="Lamed R."/>
            <person name="Flint H."/>
            <person name="Yeoman C.J."/>
            <person name="White B."/>
            <person name="Bayer E.A."/>
        </authorList>
    </citation>
    <scope>NUCLEOTIDE SEQUENCE [LARGE SCALE GENOMIC DNA]</scope>
    <source>
        <strain evidence="2 3">SY3</strain>
    </source>
</reference>
<keyword evidence="1" id="KW-1133">Transmembrane helix</keyword>
<sequence>MKKRFTFKSTYYLSIAVFGAAAMVLLPVITAVLFDSTTVGLITLISAMLIYIISLHLAACVPCVISADDDALRVAVCWKKYVFPYKDIEKAEVSYEFIDTLMLMEVPYYLETLKITAKSGEYSFKSKTRTGKQEDGRPFPFENGKFHEIRSYIAPRIKGGK</sequence>
<gene>
    <name evidence="2" type="ORF">RASY3_02040</name>
</gene>
<evidence type="ECO:0000313" key="3">
    <source>
        <dbReference type="Proteomes" id="UP000021369"/>
    </source>
</evidence>
<feature type="transmembrane region" description="Helical" evidence="1">
    <location>
        <begin position="12"/>
        <end position="34"/>
    </location>
</feature>
<dbReference type="Proteomes" id="UP000021369">
    <property type="component" value="Unassembled WGS sequence"/>
</dbReference>
<dbReference type="OrthoDB" id="1822322at2"/>
<accession>A0A011V632</accession>
<keyword evidence="1" id="KW-0472">Membrane</keyword>
<feature type="transmembrane region" description="Helical" evidence="1">
    <location>
        <begin position="40"/>
        <end position="65"/>
    </location>
</feature>
<keyword evidence="3" id="KW-1185">Reference proteome</keyword>
<dbReference type="AlphaFoldDB" id="A0A011V632"/>
<evidence type="ECO:0000313" key="2">
    <source>
        <dbReference type="EMBL" id="EXM40982.1"/>
    </source>
</evidence>
<proteinExistence type="predicted"/>